<evidence type="ECO:0000256" key="5">
    <source>
        <dbReference type="ARBA" id="ARBA00023136"/>
    </source>
</evidence>
<reference evidence="8" key="2">
    <citation type="submission" date="2025-08" db="UniProtKB">
        <authorList>
            <consortium name="Ensembl"/>
        </authorList>
    </citation>
    <scope>IDENTIFICATION</scope>
</reference>
<dbReference type="GeneTree" id="ENSGT00910000144476"/>
<protein>
    <submittedName>
        <fullName evidence="8">Solute carrier family 2, facilitated glucose transporter member 1</fullName>
    </submittedName>
</protein>
<dbReference type="Proteomes" id="UP000008144">
    <property type="component" value="Unassembled WGS sequence"/>
</dbReference>
<feature type="domain" description="Major facilitator superfamily (MFS) profile" evidence="7">
    <location>
        <begin position="15"/>
        <end position="458"/>
    </location>
</feature>
<dbReference type="AlphaFoldDB" id="F6XFW8"/>
<proteinExistence type="predicted"/>
<evidence type="ECO:0000256" key="2">
    <source>
        <dbReference type="ARBA" id="ARBA00022448"/>
    </source>
</evidence>
<dbReference type="GO" id="GO:0070837">
    <property type="term" value="P:dehydroascorbic acid transport"/>
    <property type="evidence" value="ECO:0000318"/>
    <property type="project" value="GO_Central"/>
</dbReference>
<dbReference type="GO" id="GO:0005886">
    <property type="term" value="C:plasma membrane"/>
    <property type="evidence" value="ECO:0000318"/>
    <property type="project" value="GO_Central"/>
</dbReference>
<feature type="transmembrane region" description="Helical" evidence="6">
    <location>
        <begin position="307"/>
        <end position="325"/>
    </location>
</feature>
<evidence type="ECO:0000256" key="4">
    <source>
        <dbReference type="ARBA" id="ARBA00022989"/>
    </source>
</evidence>
<keyword evidence="5 6" id="KW-0472">Membrane</keyword>
<feature type="transmembrane region" description="Helical" evidence="6">
    <location>
        <begin position="98"/>
        <end position="116"/>
    </location>
</feature>
<dbReference type="HOGENOM" id="CLU_001265_30_11_1"/>
<dbReference type="PROSITE" id="PS50850">
    <property type="entry name" value="MFS"/>
    <property type="match status" value="1"/>
</dbReference>
<dbReference type="GO" id="GO:0046323">
    <property type="term" value="P:D-glucose import"/>
    <property type="evidence" value="ECO:0000318"/>
    <property type="project" value="GO_Central"/>
</dbReference>
<feature type="transmembrane region" description="Helical" evidence="6">
    <location>
        <begin position="64"/>
        <end position="86"/>
    </location>
</feature>
<dbReference type="InterPro" id="IPR020846">
    <property type="entry name" value="MFS_dom"/>
</dbReference>
<evidence type="ECO:0000256" key="6">
    <source>
        <dbReference type="SAM" id="Phobius"/>
    </source>
</evidence>
<feature type="transmembrane region" description="Helical" evidence="6">
    <location>
        <begin position="154"/>
        <end position="175"/>
    </location>
</feature>
<keyword evidence="4 6" id="KW-1133">Transmembrane helix</keyword>
<comment type="subcellular location">
    <subcellularLocation>
        <location evidence="1">Membrane</location>
        <topology evidence="1">Multi-pass membrane protein</topology>
    </subcellularLocation>
</comment>
<feature type="transmembrane region" description="Helical" evidence="6">
    <location>
        <begin position="433"/>
        <end position="454"/>
    </location>
</feature>
<dbReference type="InterPro" id="IPR045263">
    <property type="entry name" value="GLUT"/>
</dbReference>
<feature type="transmembrane region" description="Helical" evidence="6">
    <location>
        <begin position="12"/>
        <end position="30"/>
    </location>
</feature>
<evidence type="ECO:0000256" key="1">
    <source>
        <dbReference type="ARBA" id="ARBA00004141"/>
    </source>
</evidence>
<organism evidence="8 9">
    <name type="scientific">Ciona intestinalis</name>
    <name type="common">Transparent sea squirt</name>
    <name type="synonym">Ascidia intestinalis</name>
    <dbReference type="NCBI Taxonomy" id="7719"/>
    <lineage>
        <taxon>Eukaryota</taxon>
        <taxon>Metazoa</taxon>
        <taxon>Chordata</taxon>
        <taxon>Tunicata</taxon>
        <taxon>Ascidiacea</taxon>
        <taxon>Phlebobranchia</taxon>
        <taxon>Cionidae</taxon>
        <taxon>Ciona</taxon>
    </lineage>
</organism>
<feature type="transmembrane region" description="Helical" evidence="6">
    <location>
        <begin position="405"/>
        <end position="427"/>
    </location>
</feature>
<gene>
    <name evidence="8" type="primary">LOC100180650</name>
</gene>
<keyword evidence="9" id="KW-1185">Reference proteome</keyword>
<evidence type="ECO:0000256" key="3">
    <source>
        <dbReference type="ARBA" id="ARBA00022692"/>
    </source>
</evidence>
<feature type="transmembrane region" description="Helical" evidence="6">
    <location>
        <begin position="122"/>
        <end position="142"/>
    </location>
</feature>
<dbReference type="InterPro" id="IPR005828">
    <property type="entry name" value="MFS_sugar_transport-like"/>
</dbReference>
<dbReference type="InterPro" id="IPR036259">
    <property type="entry name" value="MFS_trans_sf"/>
</dbReference>
<dbReference type="InParanoid" id="F6XFW8"/>
<feature type="transmembrane region" description="Helical" evidence="6">
    <location>
        <begin position="368"/>
        <end position="393"/>
    </location>
</feature>
<keyword evidence="3 6" id="KW-0812">Transmembrane</keyword>
<dbReference type="Gene3D" id="1.20.1250.20">
    <property type="entry name" value="MFS general substrate transporter like domains"/>
    <property type="match status" value="1"/>
</dbReference>
<evidence type="ECO:0000259" key="7">
    <source>
        <dbReference type="PROSITE" id="PS50850"/>
    </source>
</evidence>
<sequence length="487" mass="53412">RRQNNKKFRKRVKLVVGTSCLMAMTTGYHVTVLNPMTPVIVNLFNQTHATRYGTPMPPSVSTSIMAIVNSFIFVGGFVGGLSTKFLLGWFSPKRVMQIGHAVSLLSILIMALITGLTGSYEVLIVGRFFAGITVGVSYNLPSLMVAETSAPAKFGFWQSVVGSAVTFGILVAAVFGHPKLLGTATLWPVGISLAGVPSIIYLIGSIWLPESPFYLLRMKREDEAVEVLQQIRSGTKSDILKEISKIKDEMKNVEQVGIKEMFTNKGYRNQFFAVLVVYSNLVLVGVHTFVIYSDLIFRQAGIAAENVTFATIGVFALSFIASIFGSKIVDRFGGYKVNITCNGILIFAIVLFTISQATAHLAPLAMPYVSIVAVAIFMCAWSGGSNLAVFALVGKLTVEPTRATAYGYASMLLWTLSWFGTFIPPYLQSGLGAYMLMIWLFFAIVFLIYHLLLIPDTKKNSSEEIQAYFSGARQNNTNETIEMFNNI</sequence>
<evidence type="ECO:0000313" key="9">
    <source>
        <dbReference type="Proteomes" id="UP000008144"/>
    </source>
</evidence>
<dbReference type="SUPFAM" id="SSF103473">
    <property type="entry name" value="MFS general substrate transporter"/>
    <property type="match status" value="1"/>
</dbReference>
<dbReference type="GO" id="GO:0055056">
    <property type="term" value="F:D-glucose transmembrane transporter activity"/>
    <property type="evidence" value="ECO:0000318"/>
    <property type="project" value="GO_Central"/>
</dbReference>
<dbReference type="Ensembl" id="ENSCINT00000019981.3">
    <property type="protein sequence ID" value="ENSCINP00000019981.3"/>
    <property type="gene ID" value="ENSCING00000009861.3"/>
</dbReference>
<feature type="transmembrane region" description="Helical" evidence="6">
    <location>
        <begin position="271"/>
        <end position="292"/>
    </location>
</feature>
<feature type="transmembrane region" description="Helical" evidence="6">
    <location>
        <begin position="337"/>
        <end position="362"/>
    </location>
</feature>
<keyword evidence="2" id="KW-0813">Transport</keyword>
<reference evidence="9" key="1">
    <citation type="journal article" date="2002" name="Science">
        <title>The draft genome of Ciona intestinalis: insights into chordate and vertebrate origins.</title>
        <authorList>
            <person name="Dehal P."/>
            <person name="Satou Y."/>
            <person name="Campbell R.K."/>
            <person name="Chapman J."/>
            <person name="Degnan B."/>
            <person name="De Tomaso A."/>
            <person name="Davidson B."/>
            <person name="Di Gregorio A."/>
            <person name="Gelpke M."/>
            <person name="Goodstein D.M."/>
            <person name="Harafuji N."/>
            <person name="Hastings K.E."/>
            <person name="Ho I."/>
            <person name="Hotta K."/>
            <person name="Huang W."/>
            <person name="Kawashima T."/>
            <person name="Lemaire P."/>
            <person name="Martinez D."/>
            <person name="Meinertzhagen I.A."/>
            <person name="Necula S."/>
            <person name="Nonaka M."/>
            <person name="Putnam N."/>
            <person name="Rash S."/>
            <person name="Saiga H."/>
            <person name="Satake M."/>
            <person name="Terry A."/>
            <person name="Yamada L."/>
            <person name="Wang H.G."/>
            <person name="Awazu S."/>
            <person name="Azumi K."/>
            <person name="Boore J."/>
            <person name="Branno M."/>
            <person name="Chin-Bow S."/>
            <person name="DeSantis R."/>
            <person name="Doyle S."/>
            <person name="Francino P."/>
            <person name="Keys D.N."/>
            <person name="Haga S."/>
            <person name="Hayashi H."/>
            <person name="Hino K."/>
            <person name="Imai K.S."/>
            <person name="Inaba K."/>
            <person name="Kano S."/>
            <person name="Kobayashi K."/>
            <person name="Kobayashi M."/>
            <person name="Lee B.I."/>
            <person name="Makabe K.W."/>
            <person name="Manohar C."/>
            <person name="Matassi G."/>
            <person name="Medina M."/>
            <person name="Mochizuki Y."/>
            <person name="Mount S."/>
            <person name="Morishita T."/>
            <person name="Miura S."/>
            <person name="Nakayama A."/>
            <person name="Nishizaka S."/>
            <person name="Nomoto H."/>
            <person name="Ohta F."/>
            <person name="Oishi K."/>
            <person name="Rigoutsos I."/>
            <person name="Sano M."/>
            <person name="Sasaki A."/>
            <person name="Sasakura Y."/>
            <person name="Shoguchi E."/>
            <person name="Shin-i T."/>
            <person name="Spagnuolo A."/>
            <person name="Stainier D."/>
            <person name="Suzuki M.M."/>
            <person name="Tassy O."/>
            <person name="Takatori N."/>
            <person name="Tokuoka M."/>
            <person name="Yagi K."/>
            <person name="Yoshizaki F."/>
            <person name="Wada S."/>
            <person name="Zhang C."/>
            <person name="Hyatt P.D."/>
            <person name="Larimer F."/>
            <person name="Detter C."/>
            <person name="Doggett N."/>
            <person name="Glavina T."/>
            <person name="Hawkins T."/>
            <person name="Richardson P."/>
            <person name="Lucas S."/>
            <person name="Kohara Y."/>
            <person name="Levine M."/>
            <person name="Satoh N."/>
            <person name="Rokhsar D.S."/>
        </authorList>
    </citation>
    <scope>NUCLEOTIDE SEQUENCE [LARGE SCALE GENOMIC DNA]</scope>
</reference>
<name>F6XFW8_CIOIN</name>
<dbReference type="PANTHER" id="PTHR23503:SF8">
    <property type="entry name" value="FACILITATED GLUCOSE TRANSPORTER PROTEIN 1"/>
    <property type="match status" value="1"/>
</dbReference>
<reference evidence="8" key="3">
    <citation type="submission" date="2025-09" db="UniProtKB">
        <authorList>
            <consortium name="Ensembl"/>
        </authorList>
    </citation>
    <scope>IDENTIFICATION</scope>
</reference>
<evidence type="ECO:0000313" key="8">
    <source>
        <dbReference type="Ensembl" id="ENSCINP00000019981.3"/>
    </source>
</evidence>
<dbReference type="PANTHER" id="PTHR23503">
    <property type="entry name" value="SOLUTE CARRIER FAMILY 2"/>
    <property type="match status" value="1"/>
</dbReference>
<dbReference type="Pfam" id="PF00083">
    <property type="entry name" value="Sugar_tr"/>
    <property type="match status" value="1"/>
</dbReference>
<accession>F6XFW8</accession>
<dbReference type="STRING" id="7719.ENSCINP00000019981"/>
<feature type="transmembrane region" description="Helical" evidence="6">
    <location>
        <begin position="187"/>
        <end position="208"/>
    </location>
</feature>